<protein>
    <submittedName>
        <fullName evidence="2">RES domain-containing protein</fullName>
    </submittedName>
</protein>
<sequence length="161" mass="18142">MSKAQKLDRTLTAYRIGDPGGVFPIFDATGSTRFPGRWNDEHTPVIYASRQYSAAMLEKLAASSGLMPPNQHYVEITLPRGLSYECVTPDLLPGWDARRQATSRAFAVSWASEARSAILLVPCFVARLEQNVVINPHHPEFSDIEVGLPMPVWWDRRLFNR</sequence>
<dbReference type="EMBL" id="JAVRHY010000006">
    <property type="protein sequence ID" value="MDT0618591.1"/>
    <property type="molecule type" value="Genomic_DNA"/>
</dbReference>
<dbReference type="RefSeq" id="WP_311658735.1">
    <property type="nucleotide sequence ID" value="NZ_JAVRHY010000006.1"/>
</dbReference>
<name>A0ABU3B801_9GAMM</name>
<proteinExistence type="predicted"/>
<dbReference type="SMART" id="SM00953">
    <property type="entry name" value="RES"/>
    <property type="match status" value="1"/>
</dbReference>
<evidence type="ECO:0000259" key="1">
    <source>
        <dbReference type="SMART" id="SM00953"/>
    </source>
</evidence>
<dbReference type="Proteomes" id="UP001259982">
    <property type="component" value="Unassembled WGS sequence"/>
</dbReference>
<gene>
    <name evidence="2" type="ORF">RM531_08875</name>
</gene>
<reference evidence="2 3" key="1">
    <citation type="submission" date="2023-09" db="EMBL/GenBank/DDBJ databases">
        <authorList>
            <person name="Rey-Velasco X."/>
        </authorList>
    </citation>
    <scope>NUCLEOTIDE SEQUENCE [LARGE SCALE GENOMIC DNA]</scope>
    <source>
        <strain evidence="2 3">P385</strain>
    </source>
</reference>
<organism evidence="2 3">
    <name type="scientific">Spectribacter acetivorans</name>
    <dbReference type="NCBI Taxonomy" id="3075603"/>
    <lineage>
        <taxon>Bacteria</taxon>
        <taxon>Pseudomonadati</taxon>
        <taxon>Pseudomonadota</taxon>
        <taxon>Gammaproteobacteria</taxon>
        <taxon>Salinisphaerales</taxon>
        <taxon>Salinisphaeraceae</taxon>
        <taxon>Spectribacter</taxon>
    </lineage>
</organism>
<accession>A0ABU3B801</accession>
<feature type="domain" description="RES" evidence="1">
    <location>
        <begin position="25"/>
        <end position="148"/>
    </location>
</feature>
<comment type="caution">
    <text evidence="2">The sequence shown here is derived from an EMBL/GenBank/DDBJ whole genome shotgun (WGS) entry which is preliminary data.</text>
</comment>
<dbReference type="Pfam" id="PF08808">
    <property type="entry name" value="RES"/>
    <property type="match status" value="1"/>
</dbReference>
<evidence type="ECO:0000313" key="2">
    <source>
        <dbReference type="EMBL" id="MDT0618591.1"/>
    </source>
</evidence>
<evidence type="ECO:0000313" key="3">
    <source>
        <dbReference type="Proteomes" id="UP001259982"/>
    </source>
</evidence>
<keyword evidence="3" id="KW-1185">Reference proteome</keyword>
<dbReference type="InterPro" id="IPR014914">
    <property type="entry name" value="RES_dom"/>
</dbReference>